<keyword evidence="7" id="KW-0325">Glycoprotein</keyword>
<feature type="domain" description="Phytocyanin" evidence="12">
    <location>
        <begin position="25"/>
        <end position="126"/>
    </location>
</feature>
<organism evidence="13 14">
    <name type="scientific">Deinandra increscens subsp. villosa</name>
    <dbReference type="NCBI Taxonomy" id="3103831"/>
    <lineage>
        <taxon>Eukaryota</taxon>
        <taxon>Viridiplantae</taxon>
        <taxon>Streptophyta</taxon>
        <taxon>Embryophyta</taxon>
        <taxon>Tracheophyta</taxon>
        <taxon>Spermatophyta</taxon>
        <taxon>Magnoliopsida</taxon>
        <taxon>eudicotyledons</taxon>
        <taxon>Gunneridae</taxon>
        <taxon>Pentapetalae</taxon>
        <taxon>asterids</taxon>
        <taxon>campanulids</taxon>
        <taxon>Asterales</taxon>
        <taxon>Asteraceae</taxon>
        <taxon>Asteroideae</taxon>
        <taxon>Heliantheae alliance</taxon>
        <taxon>Madieae</taxon>
        <taxon>Madiinae</taxon>
        <taxon>Deinandra</taxon>
    </lineage>
</organism>
<evidence type="ECO:0000256" key="7">
    <source>
        <dbReference type="ARBA" id="ARBA00023180"/>
    </source>
</evidence>
<evidence type="ECO:0000256" key="10">
    <source>
        <dbReference type="SAM" id="MobiDB-lite"/>
    </source>
</evidence>
<dbReference type="GO" id="GO:0009055">
    <property type="term" value="F:electron transfer activity"/>
    <property type="evidence" value="ECO:0007669"/>
    <property type="project" value="InterPro"/>
</dbReference>
<keyword evidence="3" id="KW-0336">GPI-anchor</keyword>
<comment type="subcellular location">
    <subcellularLocation>
        <location evidence="1">Cell membrane</location>
        <topology evidence="1">Lipid-anchor</topology>
        <topology evidence="1">GPI-anchor</topology>
    </subcellularLocation>
</comment>
<evidence type="ECO:0000256" key="4">
    <source>
        <dbReference type="ARBA" id="ARBA00022729"/>
    </source>
</evidence>
<evidence type="ECO:0000313" key="13">
    <source>
        <dbReference type="EMBL" id="KAK9056955.1"/>
    </source>
</evidence>
<evidence type="ECO:0000256" key="6">
    <source>
        <dbReference type="ARBA" id="ARBA00023157"/>
    </source>
</evidence>
<evidence type="ECO:0000256" key="11">
    <source>
        <dbReference type="SAM" id="SignalP"/>
    </source>
</evidence>
<gene>
    <name evidence="13" type="ORF">SSX86_024320</name>
</gene>
<dbReference type="PANTHER" id="PTHR33021">
    <property type="entry name" value="BLUE COPPER PROTEIN"/>
    <property type="match status" value="1"/>
</dbReference>
<keyword evidence="14" id="KW-1185">Reference proteome</keyword>
<keyword evidence="5" id="KW-0472">Membrane</keyword>
<sequence length="249" mass="25329">MASFHNSLCIFFLFFFTLLCFSDAYSFNVGSKDGWTLHPSESYNQWSSRLRFIVNDNLHFKYNSGSDSVLEVSKSDYDSCNTNSPITALNGGDSVFNLNRPGPFYFISGNKSNCDQGQKLMVVVISPKKKQTPPAGAPAPAKSSSPIPVSPVSSPPESGMPVPTSPPIPVSPVSSPPESGMPVPTSPAASPGGGISSSPTGSPVDSPPGGGSSSPTGSAAASPGGGILTSPAGSPAASPGGGISMSPCR</sequence>
<dbReference type="GO" id="GO:0005886">
    <property type="term" value="C:plasma membrane"/>
    <property type="evidence" value="ECO:0007669"/>
    <property type="project" value="UniProtKB-SubCell"/>
</dbReference>
<protein>
    <recommendedName>
        <fullName evidence="12">Phytocyanin domain-containing protein</fullName>
    </recommendedName>
</protein>
<dbReference type="InterPro" id="IPR039391">
    <property type="entry name" value="Phytocyanin-like"/>
</dbReference>
<proteinExistence type="inferred from homology"/>
<feature type="signal peptide" evidence="11">
    <location>
        <begin position="1"/>
        <end position="24"/>
    </location>
</feature>
<keyword evidence="6" id="KW-1015">Disulfide bond</keyword>
<evidence type="ECO:0000256" key="9">
    <source>
        <dbReference type="ARBA" id="ARBA00035011"/>
    </source>
</evidence>
<feature type="compositionally biased region" description="Low complexity" evidence="10">
    <location>
        <begin position="171"/>
        <end position="204"/>
    </location>
</feature>
<evidence type="ECO:0000256" key="5">
    <source>
        <dbReference type="ARBA" id="ARBA00023136"/>
    </source>
</evidence>
<dbReference type="GO" id="GO:0098552">
    <property type="term" value="C:side of membrane"/>
    <property type="evidence" value="ECO:0007669"/>
    <property type="project" value="UniProtKB-KW"/>
</dbReference>
<feature type="compositionally biased region" description="Low complexity" evidence="10">
    <location>
        <begin position="213"/>
        <end position="222"/>
    </location>
</feature>
<comment type="similarity">
    <text evidence="9">Belongs to the early nodulin-like (ENODL) family.</text>
</comment>
<dbReference type="InterPro" id="IPR003245">
    <property type="entry name" value="Phytocyanin_dom"/>
</dbReference>
<feature type="region of interest" description="Disordered" evidence="10">
    <location>
        <begin position="129"/>
        <end position="249"/>
    </location>
</feature>
<dbReference type="SUPFAM" id="SSF49503">
    <property type="entry name" value="Cupredoxins"/>
    <property type="match status" value="1"/>
</dbReference>
<evidence type="ECO:0000256" key="1">
    <source>
        <dbReference type="ARBA" id="ARBA00004609"/>
    </source>
</evidence>
<dbReference type="AlphaFoldDB" id="A0AAP0GRR9"/>
<keyword evidence="2" id="KW-1003">Cell membrane</keyword>
<evidence type="ECO:0000256" key="2">
    <source>
        <dbReference type="ARBA" id="ARBA00022475"/>
    </source>
</evidence>
<dbReference type="Pfam" id="PF02298">
    <property type="entry name" value="Cu_bind_like"/>
    <property type="match status" value="1"/>
</dbReference>
<evidence type="ECO:0000256" key="8">
    <source>
        <dbReference type="ARBA" id="ARBA00023288"/>
    </source>
</evidence>
<dbReference type="Proteomes" id="UP001408789">
    <property type="component" value="Unassembled WGS sequence"/>
</dbReference>
<evidence type="ECO:0000313" key="14">
    <source>
        <dbReference type="Proteomes" id="UP001408789"/>
    </source>
</evidence>
<dbReference type="Gene3D" id="2.60.40.420">
    <property type="entry name" value="Cupredoxins - blue copper proteins"/>
    <property type="match status" value="1"/>
</dbReference>
<dbReference type="EMBL" id="JBCNJP010000024">
    <property type="protein sequence ID" value="KAK9056955.1"/>
    <property type="molecule type" value="Genomic_DNA"/>
</dbReference>
<feature type="chain" id="PRO_5042826580" description="Phytocyanin domain-containing protein" evidence="11">
    <location>
        <begin position="25"/>
        <end position="249"/>
    </location>
</feature>
<dbReference type="PANTHER" id="PTHR33021:SF375">
    <property type="entry name" value="PHYTOCYANIN DOMAIN, CUPREDOXIN"/>
    <property type="match status" value="1"/>
</dbReference>
<dbReference type="InterPro" id="IPR041846">
    <property type="entry name" value="ENL_dom"/>
</dbReference>
<comment type="caution">
    <text evidence="13">The sequence shown here is derived from an EMBL/GenBank/DDBJ whole genome shotgun (WGS) entry which is preliminary data.</text>
</comment>
<name>A0AAP0GRR9_9ASTR</name>
<reference evidence="13 14" key="1">
    <citation type="submission" date="2024-04" db="EMBL/GenBank/DDBJ databases">
        <title>The reference genome of an endangered Asteraceae, Deinandra increscens subsp. villosa, native to the Central Coast of California.</title>
        <authorList>
            <person name="Guilliams M."/>
            <person name="Hasenstab-Lehman K."/>
            <person name="Meyer R."/>
            <person name="Mcevoy S."/>
        </authorList>
    </citation>
    <scope>NUCLEOTIDE SEQUENCE [LARGE SCALE GENOMIC DNA]</scope>
    <source>
        <tissue evidence="13">Leaf</tissue>
    </source>
</reference>
<accession>A0AAP0GRR9</accession>
<keyword evidence="8" id="KW-0449">Lipoprotein</keyword>
<dbReference type="FunFam" id="2.60.40.420:FF:000010">
    <property type="entry name" value="Early nodulin-like protein 1"/>
    <property type="match status" value="1"/>
</dbReference>
<evidence type="ECO:0000256" key="3">
    <source>
        <dbReference type="ARBA" id="ARBA00022622"/>
    </source>
</evidence>
<evidence type="ECO:0000259" key="12">
    <source>
        <dbReference type="PROSITE" id="PS51485"/>
    </source>
</evidence>
<keyword evidence="4 11" id="KW-0732">Signal</keyword>
<dbReference type="PROSITE" id="PS51485">
    <property type="entry name" value="PHYTOCYANIN"/>
    <property type="match status" value="1"/>
</dbReference>
<dbReference type="CDD" id="cd11019">
    <property type="entry name" value="OsENODL1_like"/>
    <property type="match status" value="1"/>
</dbReference>
<feature type="compositionally biased region" description="Low complexity" evidence="10">
    <location>
        <begin position="132"/>
        <end position="162"/>
    </location>
</feature>
<dbReference type="InterPro" id="IPR008972">
    <property type="entry name" value="Cupredoxin"/>
</dbReference>